<sequence length="391" mass="43301">MQVQVTCPVNIALLKYWGKVDELNIFPLTSSISLTLNQSHVGSRTTVFTKNGLKQSQFKLNGRVTQFPPRLLDVLIIAQLRSRLHGKHIASPFICVETENNFPTAAGLASSASGTAAFAFALGKMYSLDGDYTSFSRRGSGSSCRSLSGGFVLWSSNRGDYLHPSFVQQLFPSSHWPELKVLICVVNEHSKHIGSTDAMLNCVNTSDLFRSGRVLSAKIHEKQAISALRERDFSALAEVTMRESNQLHAVCLDTWPPCVFLNHLSYSIMDFVHRINKYFKKSVVAYTFDAGPNAFLLTESHNIENILKYLVECFGRTVGVGDSMNTTDKFTVQCRDSNKYLKVIGIRYSLSDTPLDQNLLGELPCIPGGIQYLISTEVGDGPQLISLVEDN</sequence>
<comment type="similarity">
    <text evidence="2 15 16">Belongs to the diphosphomevalonate decarboxylase family.</text>
</comment>
<keyword evidence="11 16" id="KW-1207">Sterol metabolism</keyword>
<dbReference type="Pfam" id="PF18376">
    <property type="entry name" value="MDD_C"/>
    <property type="match status" value="1"/>
</dbReference>
<dbReference type="PIRSF" id="PIRSF015950">
    <property type="entry name" value="Mev_P_decrbx"/>
    <property type="match status" value="1"/>
</dbReference>
<comment type="catalytic activity">
    <reaction evidence="14 15 16">
        <text>(R)-5-diphosphomevalonate + ATP = isopentenyl diphosphate + ADP + phosphate + CO2</text>
        <dbReference type="Rhea" id="RHEA:23732"/>
        <dbReference type="ChEBI" id="CHEBI:16526"/>
        <dbReference type="ChEBI" id="CHEBI:30616"/>
        <dbReference type="ChEBI" id="CHEBI:43474"/>
        <dbReference type="ChEBI" id="CHEBI:57557"/>
        <dbReference type="ChEBI" id="CHEBI:128769"/>
        <dbReference type="ChEBI" id="CHEBI:456216"/>
        <dbReference type="EC" id="4.1.1.33"/>
    </reaction>
</comment>
<dbReference type="Pfam" id="PF22700">
    <property type="entry name" value="MVD-like_N"/>
    <property type="match status" value="1"/>
</dbReference>
<feature type="domain" description="Diphosphomevalonate decarboxylase-like N-terminal" evidence="18">
    <location>
        <begin position="8"/>
        <end position="157"/>
    </location>
</feature>
<dbReference type="GO" id="GO:0006695">
    <property type="term" value="P:cholesterol biosynthetic process"/>
    <property type="evidence" value="ECO:0007669"/>
    <property type="project" value="UniProtKB-UniPathway"/>
</dbReference>
<keyword evidence="16" id="KW-0153">Cholesterol metabolism</keyword>
<keyword evidence="6 15" id="KW-0547">Nucleotide-binding</keyword>
<dbReference type="GO" id="GO:0005524">
    <property type="term" value="F:ATP binding"/>
    <property type="evidence" value="ECO:0007669"/>
    <property type="project" value="UniProtKB-UniRule"/>
</dbReference>
<dbReference type="GO" id="GO:0005829">
    <property type="term" value="C:cytosol"/>
    <property type="evidence" value="ECO:0007669"/>
    <property type="project" value="InterPro"/>
</dbReference>
<dbReference type="EMBL" id="FN318844">
    <property type="protein sequence ID" value="CAX74572.1"/>
    <property type="molecule type" value="mRNA"/>
</dbReference>
<dbReference type="GO" id="GO:0004163">
    <property type="term" value="F:diphosphomevalonate decarboxylase activity"/>
    <property type="evidence" value="ECO:0007669"/>
    <property type="project" value="UniProtKB-UniRule"/>
</dbReference>
<dbReference type="EMBL" id="FN318845">
    <property type="protein sequence ID" value="CAX74573.1"/>
    <property type="molecule type" value="mRNA"/>
</dbReference>
<reference evidence="19" key="2">
    <citation type="submission" date="2009-03" db="EMBL/GenBank/DDBJ databases">
        <authorList>
            <person name="Gang L."/>
        </authorList>
    </citation>
    <scope>NUCLEOTIDE SEQUENCE</scope>
    <source>
        <strain evidence="19">Anhui</strain>
    </source>
</reference>
<evidence type="ECO:0000256" key="5">
    <source>
        <dbReference type="ARBA" id="ARBA00022516"/>
    </source>
</evidence>
<evidence type="ECO:0000256" key="13">
    <source>
        <dbReference type="ARBA" id="ARBA00023239"/>
    </source>
</evidence>
<dbReference type="PANTHER" id="PTHR10977:SF3">
    <property type="entry name" value="DIPHOSPHOMEVALONATE DECARBOXYLASE"/>
    <property type="match status" value="1"/>
</dbReference>
<evidence type="ECO:0000256" key="8">
    <source>
        <dbReference type="ARBA" id="ARBA00022955"/>
    </source>
</evidence>
<evidence type="ECO:0000259" key="18">
    <source>
        <dbReference type="Pfam" id="PF22700"/>
    </source>
</evidence>
<evidence type="ECO:0000313" key="19">
    <source>
        <dbReference type="EMBL" id="CAX74572.1"/>
    </source>
</evidence>
<dbReference type="InterPro" id="IPR053859">
    <property type="entry name" value="MVD-like_N"/>
</dbReference>
<comment type="function">
    <text evidence="1 16">Catalyzes the ATP dependent decarboxylation of (R)-5-diphosphomevalonate to form isopentenyl diphosphate (IPP). Functions in the mevalonate (MVA) pathway leading to isopentenyl diphosphate (IPP), a key precursor for the biosynthesis of isoprenoids and sterol synthesis.</text>
</comment>
<protein>
    <recommendedName>
        <fullName evidence="4 15">Diphosphomevalonate decarboxylase</fullName>
        <ecNumber evidence="3 15">4.1.1.33</ecNumber>
    </recommendedName>
</protein>
<dbReference type="InterPro" id="IPR036554">
    <property type="entry name" value="GHMP_kinase_C_sf"/>
</dbReference>
<dbReference type="GO" id="GO:0019287">
    <property type="term" value="P:isopentenyl diphosphate biosynthetic process, mevalonate pathway"/>
    <property type="evidence" value="ECO:0007669"/>
    <property type="project" value="UniProtKB-UniRule"/>
</dbReference>
<keyword evidence="8 16" id="KW-0752">Steroid biosynthesis</keyword>
<dbReference type="InterPro" id="IPR014721">
    <property type="entry name" value="Ribsml_uS5_D2-typ_fold_subgr"/>
</dbReference>
<keyword evidence="7 15" id="KW-0067">ATP-binding</keyword>
<proteinExistence type="evidence at transcript level"/>
<dbReference type="Gene3D" id="3.30.230.10">
    <property type="match status" value="1"/>
</dbReference>
<dbReference type="InterPro" id="IPR005935">
    <property type="entry name" value="Mev_decarb"/>
</dbReference>
<dbReference type="InterPro" id="IPR020568">
    <property type="entry name" value="Ribosomal_Su5_D2-typ_SF"/>
</dbReference>
<evidence type="ECO:0000256" key="15">
    <source>
        <dbReference type="PIRNR" id="PIRNR015950"/>
    </source>
</evidence>
<evidence type="ECO:0000256" key="7">
    <source>
        <dbReference type="ARBA" id="ARBA00022840"/>
    </source>
</evidence>
<keyword evidence="16" id="KW-0152">Cholesterol biosynthesis</keyword>
<evidence type="ECO:0000256" key="10">
    <source>
        <dbReference type="ARBA" id="ARBA00023098"/>
    </source>
</evidence>
<organism evidence="19">
    <name type="scientific">Schistosoma japonicum</name>
    <name type="common">Blood fluke</name>
    <dbReference type="NCBI Taxonomy" id="6182"/>
    <lineage>
        <taxon>Eukaryota</taxon>
        <taxon>Metazoa</taxon>
        <taxon>Spiralia</taxon>
        <taxon>Lophotrochozoa</taxon>
        <taxon>Platyhelminthes</taxon>
        <taxon>Trematoda</taxon>
        <taxon>Digenea</taxon>
        <taxon>Strigeidida</taxon>
        <taxon>Schistosomatoidea</taxon>
        <taxon>Schistosomatidae</taxon>
        <taxon>Schistosoma</taxon>
    </lineage>
</organism>
<keyword evidence="9 16" id="KW-0756">Sterol biosynthesis</keyword>
<evidence type="ECO:0000256" key="2">
    <source>
        <dbReference type="ARBA" id="ARBA00008831"/>
    </source>
</evidence>
<evidence type="ECO:0000256" key="11">
    <source>
        <dbReference type="ARBA" id="ARBA00023166"/>
    </source>
</evidence>
<dbReference type="AlphaFoldDB" id="C1LIP4"/>
<evidence type="ECO:0000256" key="14">
    <source>
        <dbReference type="ARBA" id="ARBA00048154"/>
    </source>
</evidence>
<keyword evidence="13 15" id="KW-0456">Lyase</keyword>
<dbReference type="PANTHER" id="PTHR10977">
    <property type="entry name" value="DIPHOSPHOMEVALONATE DECARBOXYLASE"/>
    <property type="match status" value="1"/>
</dbReference>
<feature type="domain" description="Mvd1 C-terminal" evidence="17">
    <location>
        <begin position="181"/>
        <end position="384"/>
    </location>
</feature>
<dbReference type="EC" id="4.1.1.33" evidence="3 15"/>
<evidence type="ECO:0000256" key="16">
    <source>
        <dbReference type="RuleBase" id="RU363086"/>
    </source>
</evidence>
<evidence type="ECO:0000256" key="4">
    <source>
        <dbReference type="ARBA" id="ARBA00019335"/>
    </source>
</evidence>
<name>C1LIP4_SCHJA</name>
<dbReference type="NCBIfam" id="TIGR01240">
    <property type="entry name" value="mevDPdecarb"/>
    <property type="match status" value="1"/>
</dbReference>
<accession>C1LIP4</accession>
<evidence type="ECO:0000256" key="9">
    <source>
        <dbReference type="ARBA" id="ARBA00023011"/>
    </source>
</evidence>
<comment type="pathway">
    <text evidence="16">Steroid biosynthesis; cholesterol biosynthesis.</text>
</comment>
<dbReference type="InterPro" id="IPR041431">
    <property type="entry name" value="Mvd1_C"/>
</dbReference>
<evidence type="ECO:0000256" key="1">
    <source>
        <dbReference type="ARBA" id="ARBA00003812"/>
    </source>
</evidence>
<reference evidence="19" key="1">
    <citation type="journal article" date="2009" name="Nature">
        <title>The Schistosoma japonicum genome reveals features of host-parasite interplay.</title>
        <authorList>
            <person name="Liu F."/>
            <person name="Zhou Y."/>
            <person name="Wang Z.Q."/>
            <person name="Lu G."/>
            <person name="Zheng H."/>
            <person name="Brindley P.J."/>
            <person name="McManus D.P."/>
            <person name="Blair D."/>
            <person name="Zhang Q.H."/>
            <person name="Zhong Y."/>
            <person name="Wang S."/>
            <person name="Han Z.G."/>
            <person name="Chen Z."/>
        </authorList>
    </citation>
    <scope>NUCLEOTIDE SEQUENCE</scope>
    <source>
        <strain evidence="19">Anhui</strain>
    </source>
</reference>
<dbReference type="Gene3D" id="3.30.70.890">
    <property type="entry name" value="GHMP kinase, C-terminal domain"/>
    <property type="match status" value="1"/>
</dbReference>
<dbReference type="UniPathway" id="UPA00063"/>
<dbReference type="InterPro" id="IPR029765">
    <property type="entry name" value="Mev_diP_decarb"/>
</dbReference>
<evidence type="ECO:0000256" key="3">
    <source>
        <dbReference type="ARBA" id="ARBA00012296"/>
    </source>
</evidence>
<evidence type="ECO:0000256" key="12">
    <source>
        <dbReference type="ARBA" id="ARBA00023221"/>
    </source>
</evidence>
<evidence type="ECO:0000259" key="17">
    <source>
        <dbReference type="Pfam" id="PF18376"/>
    </source>
</evidence>
<dbReference type="SUPFAM" id="SSF54211">
    <property type="entry name" value="Ribosomal protein S5 domain 2-like"/>
    <property type="match status" value="1"/>
</dbReference>
<keyword evidence="10 15" id="KW-0443">Lipid metabolism</keyword>
<keyword evidence="5 16" id="KW-0444">Lipid biosynthesis</keyword>
<dbReference type="SUPFAM" id="SSF55060">
    <property type="entry name" value="GHMP Kinase, C-terminal domain"/>
    <property type="match status" value="1"/>
</dbReference>
<evidence type="ECO:0000256" key="6">
    <source>
        <dbReference type="ARBA" id="ARBA00022741"/>
    </source>
</evidence>
<keyword evidence="12 16" id="KW-0753">Steroid metabolism</keyword>